<gene>
    <name evidence="2" type="ORF">HF209_02425</name>
    <name evidence="3" type="ORF">HF257_01200</name>
</gene>
<evidence type="ECO:0000313" key="5">
    <source>
        <dbReference type="Proteomes" id="UP000534677"/>
    </source>
</evidence>
<reference evidence="4 5" key="1">
    <citation type="submission" date="2020-04" db="EMBL/GenBank/DDBJ databases">
        <title>Pseudomonas crami sp. nov., a novel proteolytic bacterial species isolated from cream.</title>
        <authorList>
            <person name="Hofmann K."/>
            <person name="Woller A."/>
            <person name="Huptas C."/>
            <person name="Wenning M."/>
            <person name="Scherer S."/>
            <person name="Doll E.V."/>
        </authorList>
    </citation>
    <scope>NUCLEOTIDE SEQUENCE [LARGE SCALE GENOMIC DNA]</scope>
    <source>
        <strain evidence="2 5">WS 5096</strain>
        <strain evidence="3 4">WS 5106</strain>
    </source>
</reference>
<feature type="compositionally biased region" description="Polar residues" evidence="1">
    <location>
        <begin position="11"/>
        <end position="20"/>
    </location>
</feature>
<dbReference type="Proteomes" id="UP000520513">
    <property type="component" value="Unassembled WGS sequence"/>
</dbReference>
<evidence type="ECO:0000313" key="4">
    <source>
        <dbReference type="Proteomes" id="UP000520513"/>
    </source>
</evidence>
<feature type="region of interest" description="Disordered" evidence="1">
    <location>
        <begin position="1"/>
        <end position="21"/>
    </location>
</feature>
<dbReference type="AlphaFoldDB" id="A0A7X1DWQ5"/>
<dbReference type="EMBL" id="JAAXCZ010000001">
    <property type="protein sequence ID" value="MBC2379791.1"/>
    <property type="molecule type" value="Genomic_DNA"/>
</dbReference>
<dbReference type="Proteomes" id="UP000534677">
    <property type="component" value="Unassembled WGS sequence"/>
</dbReference>
<accession>A0A7X1DWQ5</accession>
<evidence type="ECO:0000313" key="2">
    <source>
        <dbReference type="EMBL" id="MBC2379791.1"/>
    </source>
</evidence>
<sequence>MSRLAKFRRLNQPNAQQSTDDVALQETFETALRKLLGEYNMNLGDVVSILDLSRIAKTVSTKRTVRRA</sequence>
<dbReference type="RefSeq" id="WP_185703909.1">
    <property type="nucleotide sequence ID" value="NZ_JAAXCY010000001.1"/>
</dbReference>
<keyword evidence="5" id="KW-1185">Reference proteome</keyword>
<comment type="caution">
    <text evidence="3">The sequence shown here is derived from an EMBL/GenBank/DDBJ whole genome shotgun (WGS) entry which is preliminary data.</text>
</comment>
<name>A0A7X1DWQ5_9PSED</name>
<proteinExistence type="predicted"/>
<protein>
    <submittedName>
        <fullName evidence="3">Uncharacterized protein</fullName>
    </submittedName>
</protein>
<evidence type="ECO:0000256" key="1">
    <source>
        <dbReference type="SAM" id="MobiDB-lite"/>
    </source>
</evidence>
<dbReference type="EMBL" id="JAAXCY010000001">
    <property type="protein sequence ID" value="MBC2404604.1"/>
    <property type="molecule type" value="Genomic_DNA"/>
</dbReference>
<organism evidence="3 4">
    <name type="scientific">Pseudomonas cremoris</name>
    <dbReference type="NCBI Taxonomy" id="2724178"/>
    <lineage>
        <taxon>Bacteria</taxon>
        <taxon>Pseudomonadati</taxon>
        <taxon>Pseudomonadota</taxon>
        <taxon>Gammaproteobacteria</taxon>
        <taxon>Pseudomonadales</taxon>
        <taxon>Pseudomonadaceae</taxon>
        <taxon>Pseudomonas</taxon>
    </lineage>
</organism>
<evidence type="ECO:0000313" key="3">
    <source>
        <dbReference type="EMBL" id="MBC2404604.1"/>
    </source>
</evidence>